<feature type="coiled-coil region" evidence="1">
    <location>
        <begin position="197"/>
        <end position="253"/>
    </location>
</feature>
<keyword evidence="1" id="KW-0175">Coiled coil</keyword>
<protein>
    <submittedName>
        <fullName evidence="2">Uncharacterized protein</fullName>
    </submittedName>
</protein>
<organism evidence="2 3">
    <name type="scientific">Diacronema lutheri</name>
    <name type="common">Unicellular marine alga</name>
    <name type="synonym">Monochrysis lutheri</name>
    <dbReference type="NCBI Taxonomy" id="2081491"/>
    <lineage>
        <taxon>Eukaryota</taxon>
        <taxon>Haptista</taxon>
        <taxon>Haptophyta</taxon>
        <taxon>Pavlovophyceae</taxon>
        <taxon>Pavlovales</taxon>
        <taxon>Pavlovaceae</taxon>
        <taxon>Diacronema</taxon>
    </lineage>
</organism>
<dbReference type="AlphaFoldDB" id="A0A8J5XV93"/>
<keyword evidence="3" id="KW-1185">Reference proteome</keyword>
<gene>
    <name evidence="2" type="ORF">KFE25_009720</name>
</gene>
<evidence type="ECO:0000313" key="2">
    <source>
        <dbReference type="EMBL" id="KAG8471299.1"/>
    </source>
</evidence>
<dbReference type="OrthoDB" id="10613318at2759"/>
<name>A0A8J5XV93_DIALT</name>
<evidence type="ECO:0000313" key="3">
    <source>
        <dbReference type="Proteomes" id="UP000751190"/>
    </source>
</evidence>
<evidence type="ECO:0000256" key="1">
    <source>
        <dbReference type="SAM" id="Coils"/>
    </source>
</evidence>
<proteinExistence type="predicted"/>
<accession>A0A8J5XV93</accession>
<comment type="caution">
    <text evidence="2">The sequence shown here is derived from an EMBL/GenBank/DDBJ whole genome shotgun (WGS) entry which is preliminary data.</text>
</comment>
<sequence>MAEDGGRRLAIDGATKSELGVQVSRLLKSWKYELETRLQTMQGFADGVHSEVKESQAWQDDHVARERARTLELVGEHDRVTGLLAHHFAQVGGQLERELGALRDQLARTVDELRPVMGGTSAIVSGLDNRLAAARVHAQRASDDVDQAAAMAVRAASELQATAHKLLTRLALHDERQRAAETELRAAVRQYVVDETAQQLDALRDEALERVRAASAELSIEGATARRAAGARIDGIERALRQLADEARAASSNTGALESSVRVLARELQLAEARGAGRGALAPSPRRAAASGLERTINELQHDVFVHARALEQLKRHRFVCPQCGAEHVVAELIRLQSVGAPLGGGARPSVA</sequence>
<dbReference type="EMBL" id="JAGTXO010000001">
    <property type="protein sequence ID" value="KAG8471299.1"/>
    <property type="molecule type" value="Genomic_DNA"/>
</dbReference>
<dbReference type="Proteomes" id="UP000751190">
    <property type="component" value="Unassembled WGS sequence"/>
</dbReference>
<reference evidence="2" key="1">
    <citation type="submission" date="2021-05" db="EMBL/GenBank/DDBJ databases">
        <title>The genome of the haptophyte Pavlova lutheri (Diacronema luteri, Pavlovales) - a model for lipid biosynthesis in eukaryotic algae.</title>
        <authorList>
            <person name="Hulatt C.J."/>
            <person name="Posewitz M.C."/>
        </authorList>
    </citation>
    <scope>NUCLEOTIDE SEQUENCE</scope>
    <source>
        <strain evidence="2">NIVA-4/92</strain>
    </source>
</reference>